<evidence type="ECO:0000256" key="1">
    <source>
        <dbReference type="ARBA" id="ARBA00009981"/>
    </source>
</evidence>
<dbReference type="Pfam" id="PF02604">
    <property type="entry name" value="PhdYeFM_antitox"/>
    <property type="match status" value="1"/>
</dbReference>
<name>A0ABS7ZIQ4_9MICO</name>
<protein>
    <recommendedName>
        <fullName evidence="2">Antitoxin</fullName>
    </recommendedName>
</protein>
<comment type="caution">
    <text evidence="4">The sequence shown here is derived from an EMBL/GenBank/DDBJ whole genome shotgun (WGS) entry which is preliminary data.</text>
</comment>
<evidence type="ECO:0000256" key="3">
    <source>
        <dbReference type="SAM" id="MobiDB-lite"/>
    </source>
</evidence>
<proteinExistence type="inferred from homology"/>
<comment type="similarity">
    <text evidence="1 2">Belongs to the phD/YefM antitoxin family.</text>
</comment>
<dbReference type="SUPFAM" id="SSF143120">
    <property type="entry name" value="YefM-like"/>
    <property type="match status" value="1"/>
</dbReference>
<dbReference type="EMBL" id="JAIXCQ010000009">
    <property type="protein sequence ID" value="MCA5894397.1"/>
    <property type="molecule type" value="Genomic_DNA"/>
</dbReference>
<evidence type="ECO:0000256" key="2">
    <source>
        <dbReference type="RuleBase" id="RU362080"/>
    </source>
</evidence>
<evidence type="ECO:0000313" key="5">
    <source>
        <dbReference type="Proteomes" id="UP001319870"/>
    </source>
</evidence>
<feature type="region of interest" description="Disordered" evidence="3">
    <location>
        <begin position="56"/>
        <end position="96"/>
    </location>
</feature>
<dbReference type="InterPro" id="IPR036165">
    <property type="entry name" value="YefM-like_sf"/>
</dbReference>
<organism evidence="4 5">
    <name type="scientific">Isoptericola luteus</name>
    <dbReference type="NCBI Taxonomy" id="2879484"/>
    <lineage>
        <taxon>Bacteria</taxon>
        <taxon>Bacillati</taxon>
        <taxon>Actinomycetota</taxon>
        <taxon>Actinomycetes</taxon>
        <taxon>Micrococcales</taxon>
        <taxon>Promicromonosporaceae</taxon>
        <taxon>Isoptericola</taxon>
    </lineage>
</organism>
<dbReference type="InterPro" id="IPR051416">
    <property type="entry name" value="phD-YefM_TA_antitoxins"/>
</dbReference>
<keyword evidence="5" id="KW-1185">Reference proteome</keyword>
<accession>A0ABS7ZIQ4</accession>
<dbReference type="RefSeq" id="WP_225566156.1">
    <property type="nucleotide sequence ID" value="NZ_JAIXCQ010000009.1"/>
</dbReference>
<gene>
    <name evidence="4" type="ORF">LEP48_13725</name>
</gene>
<comment type="function">
    <text evidence="2">Antitoxin component of a type II toxin-antitoxin (TA) system.</text>
</comment>
<sequence>MEVAVSALRAELKSWIERARAGEEVVITDRGVPVARLTGVQTADLVSGLVRDGLLTPATTERPSQSVPDGVPTAAAARAGARSPSLMSDLVRRIRR</sequence>
<dbReference type="NCBIfam" id="TIGR01552">
    <property type="entry name" value="phd_fam"/>
    <property type="match status" value="1"/>
</dbReference>
<feature type="compositionally biased region" description="Polar residues" evidence="3">
    <location>
        <begin position="57"/>
        <end position="67"/>
    </location>
</feature>
<dbReference type="InterPro" id="IPR006442">
    <property type="entry name" value="Antitoxin_Phd/YefM"/>
</dbReference>
<reference evidence="4 5" key="1">
    <citation type="submission" date="2021-09" db="EMBL/GenBank/DDBJ databases">
        <title>Isoptericola luteus sp. nov., a novel bacterium isolated from Harbin, the capital city of Heilongjiang province.</title>
        <authorList>
            <person name="Li J."/>
        </authorList>
    </citation>
    <scope>NUCLEOTIDE SEQUENCE [LARGE SCALE GENOMIC DNA]</scope>
    <source>
        <strain evidence="4 5">NEAU-Y5</strain>
    </source>
</reference>
<dbReference type="Gene3D" id="3.40.1620.10">
    <property type="entry name" value="YefM-like domain"/>
    <property type="match status" value="1"/>
</dbReference>
<dbReference type="PANTHER" id="PTHR35377:SF5">
    <property type="entry name" value="ANTITOXIN VAPB46"/>
    <property type="match status" value="1"/>
</dbReference>
<evidence type="ECO:0000313" key="4">
    <source>
        <dbReference type="EMBL" id="MCA5894397.1"/>
    </source>
</evidence>
<dbReference type="PANTHER" id="PTHR35377">
    <property type="entry name" value="ANTITOXIN VAPB49-RELATED-RELATED"/>
    <property type="match status" value="1"/>
</dbReference>
<dbReference type="Proteomes" id="UP001319870">
    <property type="component" value="Unassembled WGS sequence"/>
</dbReference>